<dbReference type="EMBL" id="MFLE01000018">
    <property type="protein sequence ID" value="OGG61358.1"/>
    <property type="molecule type" value="Genomic_DNA"/>
</dbReference>
<name>A0A1F6DIW8_9BACT</name>
<dbReference type="AlphaFoldDB" id="A0A1F6DIW8"/>
<organism evidence="2 3">
    <name type="scientific">Candidatus Kaiserbacteria bacterium RIFCSPHIGHO2_02_FULL_49_34</name>
    <dbReference type="NCBI Taxonomy" id="1798491"/>
    <lineage>
        <taxon>Bacteria</taxon>
        <taxon>Candidatus Kaiseribacteriota</taxon>
    </lineage>
</organism>
<keyword evidence="1" id="KW-0472">Membrane</keyword>
<protein>
    <submittedName>
        <fullName evidence="2">Uncharacterized protein</fullName>
    </submittedName>
</protein>
<dbReference type="Proteomes" id="UP000176511">
    <property type="component" value="Unassembled WGS sequence"/>
</dbReference>
<gene>
    <name evidence="2" type="ORF">A3C87_00005</name>
</gene>
<proteinExistence type="predicted"/>
<comment type="caution">
    <text evidence="2">The sequence shown here is derived from an EMBL/GenBank/DDBJ whole genome shotgun (WGS) entry which is preliminary data.</text>
</comment>
<accession>A0A1F6DIW8</accession>
<keyword evidence="1" id="KW-1133">Transmembrane helix</keyword>
<reference evidence="2 3" key="1">
    <citation type="journal article" date="2016" name="Nat. Commun.">
        <title>Thousands of microbial genomes shed light on interconnected biogeochemical processes in an aquifer system.</title>
        <authorList>
            <person name="Anantharaman K."/>
            <person name="Brown C.T."/>
            <person name="Hug L.A."/>
            <person name="Sharon I."/>
            <person name="Castelle C.J."/>
            <person name="Probst A.J."/>
            <person name="Thomas B.C."/>
            <person name="Singh A."/>
            <person name="Wilkins M.J."/>
            <person name="Karaoz U."/>
            <person name="Brodie E.L."/>
            <person name="Williams K.H."/>
            <person name="Hubbard S.S."/>
            <person name="Banfield J.F."/>
        </authorList>
    </citation>
    <scope>NUCLEOTIDE SEQUENCE [LARGE SCALE GENOMIC DNA]</scope>
</reference>
<feature type="transmembrane region" description="Helical" evidence="1">
    <location>
        <begin position="38"/>
        <end position="60"/>
    </location>
</feature>
<sequence length="148" mass="15552">MNESPQQSLDSTLSNEMYVYQGKTYARKRLYKTSSLKTMLIGVYIAIMLVVIGGVAAWSLGVSITLPNFLLGIEDTAPMVQVRERGAAPVTAPAAVATTTEAEGQVETSVEVLDDSATSTATTTDAVESVQTSAEVLAATSTEAETTP</sequence>
<evidence type="ECO:0000313" key="2">
    <source>
        <dbReference type="EMBL" id="OGG61358.1"/>
    </source>
</evidence>
<keyword evidence="1" id="KW-0812">Transmembrane</keyword>
<evidence type="ECO:0000313" key="3">
    <source>
        <dbReference type="Proteomes" id="UP000176511"/>
    </source>
</evidence>
<evidence type="ECO:0000256" key="1">
    <source>
        <dbReference type="SAM" id="Phobius"/>
    </source>
</evidence>